<evidence type="ECO:0000259" key="2">
    <source>
        <dbReference type="PROSITE" id="PS50119"/>
    </source>
</evidence>
<evidence type="ECO:0000313" key="3">
    <source>
        <dbReference type="EMBL" id="KAH3812731.1"/>
    </source>
</evidence>
<sequence>MAANAQSLVDQRSNEVNDYICNACEDQNNAETSADFYCKQCERFYCGKCIDPHGKALAKHTAFGRVDIDKWRVSKKVVDFLLTCYEHKANKVDKFCTTHCQLCCPQCVSDYHRCVNSLQWFSSYKKKKNIWAMLCEKGIYCMCNIFRLNWIFIKKILS</sequence>
<comment type="caution">
    <text evidence="3">The sequence shown here is derived from an EMBL/GenBank/DDBJ whole genome shotgun (WGS) entry which is preliminary data.</text>
</comment>
<dbReference type="Proteomes" id="UP000828390">
    <property type="component" value="Unassembled WGS sequence"/>
</dbReference>
<reference evidence="3" key="2">
    <citation type="submission" date="2020-11" db="EMBL/GenBank/DDBJ databases">
        <authorList>
            <person name="McCartney M.A."/>
            <person name="Auch B."/>
            <person name="Kono T."/>
            <person name="Mallez S."/>
            <person name="Becker A."/>
            <person name="Gohl D.M."/>
            <person name="Silverstein K.A.T."/>
            <person name="Koren S."/>
            <person name="Bechman K.B."/>
            <person name="Herman A."/>
            <person name="Abrahante J.E."/>
            <person name="Garbe J."/>
        </authorList>
    </citation>
    <scope>NUCLEOTIDE SEQUENCE</scope>
    <source>
        <strain evidence="3">Duluth1</strain>
        <tissue evidence="3">Whole animal</tissue>
    </source>
</reference>
<keyword evidence="1" id="KW-0862">Zinc</keyword>
<dbReference type="Gene3D" id="3.30.160.60">
    <property type="entry name" value="Classic Zinc Finger"/>
    <property type="match status" value="1"/>
</dbReference>
<gene>
    <name evidence="3" type="ORF">DPMN_141169</name>
</gene>
<accession>A0A9D4G8W8</accession>
<keyword evidence="1" id="KW-0479">Metal-binding</keyword>
<dbReference type="InterPro" id="IPR000315">
    <property type="entry name" value="Znf_B-box"/>
</dbReference>
<dbReference type="InterPro" id="IPR011011">
    <property type="entry name" value="Znf_FYVE_PHD"/>
</dbReference>
<protein>
    <recommendedName>
        <fullName evidence="2">B box-type domain-containing protein</fullName>
    </recommendedName>
</protein>
<feature type="domain" description="B box-type" evidence="2">
    <location>
        <begin position="16"/>
        <end position="65"/>
    </location>
</feature>
<dbReference type="PROSITE" id="PS50119">
    <property type="entry name" value="ZF_BBOX"/>
    <property type="match status" value="1"/>
</dbReference>
<reference evidence="3" key="1">
    <citation type="journal article" date="2019" name="bioRxiv">
        <title>The Genome of the Zebra Mussel, Dreissena polymorpha: A Resource for Invasive Species Research.</title>
        <authorList>
            <person name="McCartney M.A."/>
            <person name="Auch B."/>
            <person name="Kono T."/>
            <person name="Mallez S."/>
            <person name="Zhang Y."/>
            <person name="Obille A."/>
            <person name="Becker A."/>
            <person name="Abrahante J.E."/>
            <person name="Garbe J."/>
            <person name="Badalamenti J.P."/>
            <person name="Herman A."/>
            <person name="Mangelson H."/>
            <person name="Liachko I."/>
            <person name="Sullivan S."/>
            <person name="Sone E.D."/>
            <person name="Koren S."/>
            <person name="Silverstein K.A.T."/>
            <person name="Beckman K.B."/>
            <person name="Gohl D.M."/>
        </authorList>
    </citation>
    <scope>NUCLEOTIDE SEQUENCE</scope>
    <source>
        <strain evidence="3">Duluth1</strain>
        <tissue evidence="3">Whole animal</tissue>
    </source>
</reference>
<evidence type="ECO:0000313" key="4">
    <source>
        <dbReference type="Proteomes" id="UP000828390"/>
    </source>
</evidence>
<dbReference type="SUPFAM" id="SSF57903">
    <property type="entry name" value="FYVE/PHD zinc finger"/>
    <property type="match status" value="1"/>
</dbReference>
<proteinExistence type="predicted"/>
<evidence type="ECO:0000256" key="1">
    <source>
        <dbReference type="PROSITE-ProRule" id="PRU00024"/>
    </source>
</evidence>
<dbReference type="GO" id="GO:0008270">
    <property type="term" value="F:zinc ion binding"/>
    <property type="evidence" value="ECO:0007669"/>
    <property type="project" value="UniProtKB-KW"/>
</dbReference>
<organism evidence="3 4">
    <name type="scientific">Dreissena polymorpha</name>
    <name type="common">Zebra mussel</name>
    <name type="synonym">Mytilus polymorpha</name>
    <dbReference type="NCBI Taxonomy" id="45954"/>
    <lineage>
        <taxon>Eukaryota</taxon>
        <taxon>Metazoa</taxon>
        <taxon>Spiralia</taxon>
        <taxon>Lophotrochozoa</taxon>
        <taxon>Mollusca</taxon>
        <taxon>Bivalvia</taxon>
        <taxon>Autobranchia</taxon>
        <taxon>Heteroconchia</taxon>
        <taxon>Euheterodonta</taxon>
        <taxon>Imparidentia</taxon>
        <taxon>Neoheterodontei</taxon>
        <taxon>Myida</taxon>
        <taxon>Dreissenoidea</taxon>
        <taxon>Dreissenidae</taxon>
        <taxon>Dreissena</taxon>
    </lineage>
</organism>
<name>A0A9D4G8W8_DREPO</name>
<dbReference type="EMBL" id="JAIWYP010000006">
    <property type="protein sequence ID" value="KAH3812731.1"/>
    <property type="molecule type" value="Genomic_DNA"/>
</dbReference>
<dbReference type="AlphaFoldDB" id="A0A9D4G8W8"/>
<keyword evidence="1" id="KW-0863">Zinc-finger</keyword>
<keyword evidence="4" id="KW-1185">Reference proteome</keyword>